<evidence type="ECO:0000256" key="1">
    <source>
        <dbReference type="SAM" id="MobiDB-lite"/>
    </source>
</evidence>
<evidence type="ECO:0000313" key="2">
    <source>
        <dbReference type="EMBL" id="KIJ23742.1"/>
    </source>
</evidence>
<gene>
    <name evidence="2" type="ORF">M422DRAFT_195539</name>
</gene>
<dbReference type="InterPro" id="IPR041078">
    <property type="entry name" value="Plavaka"/>
</dbReference>
<feature type="compositionally biased region" description="Acidic residues" evidence="1">
    <location>
        <begin position="931"/>
        <end position="946"/>
    </location>
</feature>
<dbReference type="AlphaFoldDB" id="A0A0C9U3N0"/>
<proteinExistence type="predicted"/>
<feature type="region of interest" description="Disordered" evidence="1">
    <location>
        <begin position="573"/>
        <end position="595"/>
    </location>
</feature>
<dbReference type="EMBL" id="KN837597">
    <property type="protein sequence ID" value="KIJ23742.1"/>
    <property type="molecule type" value="Genomic_DNA"/>
</dbReference>
<feature type="compositionally biased region" description="Acidic residues" evidence="1">
    <location>
        <begin position="959"/>
        <end position="981"/>
    </location>
</feature>
<dbReference type="Proteomes" id="UP000054279">
    <property type="component" value="Unassembled WGS sequence"/>
</dbReference>
<organism evidence="2 3">
    <name type="scientific">Sphaerobolus stellatus (strain SS14)</name>
    <dbReference type="NCBI Taxonomy" id="990650"/>
    <lineage>
        <taxon>Eukaryota</taxon>
        <taxon>Fungi</taxon>
        <taxon>Dikarya</taxon>
        <taxon>Basidiomycota</taxon>
        <taxon>Agaricomycotina</taxon>
        <taxon>Agaricomycetes</taxon>
        <taxon>Phallomycetidae</taxon>
        <taxon>Geastrales</taxon>
        <taxon>Sphaerobolaceae</taxon>
        <taxon>Sphaerobolus</taxon>
    </lineage>
</organism>
<accession>A0A0C9U3N0</accession>
<keyword evidence="3" id="KW-1185">Reference proteome</keyword>
<feature type="region of interest" description="Disordered" evidence="1">
    <location>
        <begin position="931"/>
        <end position="988"/>
    </location>
</feature>
<dbReference type="OrthoDB" id="3183767at2759"/>
<dbReference type="HOGENOM" id="CLU_002498_0_1_1"/>
<feature type="compositionally biased region" description="Polar residues" evidence="1">
    <location>
        <begin position="580"/>
        <end position="592"/>
    </location>
</feature>
<evidence type="ECO:0000313" key="3">
    <source>
        <dbReference type="Proteomes" id="UP000054279"/>
    </source>
</evidence>
<sequence length="988" mass="113747">MASEPITTARYFPFPNHSTFKLSSWYYRPGSGGRSAADFNELCRVVSDPSFQAQDIVGFNSAKRDQILDRLTYTEDEDGNEIAPLGGWRTNVNVRIQVPEGKGNWTSDQGQTFLVPGLHHKSITEIVRIWFETKENMHYTPFEMWWRATAESEPTRIYGDLSSSDAFIAEHNEINMDPKFDVPGCTLEKVVGGIMISSDSTHLAQFGNASLWPIYAFPGNIDSLFRMSPHSNSDEHWAYIPTLPPNLRDFVQQISGQSCSPPLYTHCKRELVQSIWELLLDEDFQKAYKEGIVVKCADGITRRVYLRIFTYSADYPEKMLMLSLRDQGNCVCPRCCIPRKQIGDMGMKRDMQRRETLKREDNNHATDFIIKSTRLKIYGREGLQVSAAPIEALLRPTSRIPTINTFSKIFEPEYFNKYQIFVVDLMHEFELGVWKAILVHIIRILTTMRPSPLQEFDRRFRLVATFGRDTIRKFPQKVSDLKKLAARDYEDILQCSMPVLEGLFDEPHETVIRTLLLSLSEWHALAKLRMHTESTLMELEKMTSKIGQNVRKFAAVTCSQFNTTELEREVGARRRRVSRNQPANGANSSHTVSLRGPKDKKFNYLTPKFHFLGDYCPTIRWFGTTPGYSTQMGERAHRKAKQWYPRVSKAAPALGMTRIDQRATNMRNILTNVCQADSEEGLLGNQQYHAPLHTSLSKYLMCFQDFYDLLKDHLFARLTNRATEDDELDITQAQRNMVLIRQRVLYRHQTCRINFTTYDMQRSQDSINPSTSHRDIMLHAGDDPASHGYHPYWYARVLGVFHCTARLNDSLQDWTDIPFLWIRWFGRSDHQVRGPINRQFLDQIGFVTKADNTDQFGFIDPAKVIRACHLIPAFNYGELDLLQPGSVGRNTKDGDLDYVHYYVNQYVDRDMYMRYLGGGIGHTIHYDPELEVPDIEDDPEPEEDEPLPNKNPTTGDQEVQYESEDDISVAGSSEEEPEGDWGEGYVSP</sequence>
<reference evidence="2 3" key="1">
    <citation type="submission" date="2014-06" db="EMBL/GenBank/DDBJ databases">
        <title>Evolutionary Origins and Diversification of the Mycorrhizal Mutualists.</title>
        <authorList>
            <consortium name="DOE Joint Genome Institute"/>
            <consortium name="Mycorrhizal Genomics Consortium"/>
            <person name="Kohler A."/>
            <person name="Kuo A."/>
            <person name="Nagy L.G."/>
            <person name="Floudas D."/>
            <person name="Copeland A."/>
            <person name="Barry K.W."/>
            <person name="Cichocki N."/>
            <person name="Veneault-Fourrey C."/>
            <person name="LaButti K."/>
            <person name="Lindquist E.A."/>
            <person name="Lipzen A."/>
            <person name="Lundell T."/>
            <person name="Morin E."/>
            <person name="Murat C."/>
            <person name="Riley R."/>
            <person name="Ohm R."/>
            <person name="Sun H."/>
            <person name="Tunlid A."/>
            <person name="Henrissat B."/>
            <person name="Grigoriev I.V."/>
            <person name="Hibbett D.S."/>
            <person name="Martin F."/>
        </authorList>
    </citation>
    <scope>NUCLEOTIDE SEQUENCE [LARGE SCALE GENOMIC DNA]</scope>
    <source>
        <strain evidence="2 3">SS14</strain>
    </source>
</reference>
<dbReference type="Pfam" id="PF18759">
    <property type="entry name" value="Plavaka"/>
    <property type="match status" value="1"/>
</dbReference>
<protein>
    <submittedName>
        <fullName evidence="2">Uncharacterized protein</fullName>
    </submittedName>
</protein>
<name>A0A0C9U3N0_SPHS4</name>